<dbReference type="AlphaFoldDB" id="A0A0E9V201"/>
<protein>
    <submittedName>
        <fullName evidence="1">Uncharacterized protein</fullName>
    </submittedName>
</protein>
<proteinExistence type="predicted"/>
<dbReference type="EMBL" id="GBXM01037117">
    <property type="protein sequence ID" value="JAH71460.1"/>
    <property type="molecule type" value="Transcribed_RNA"/>
</dbReference>
<reference evidence="1" key="1">
    <citation type="submission" date="2014-11" db="EMBL/GenBank/DDBJ databases">
        <authorList>
            <person name="Amaro Gonzalez C."/>
        </authorList>
    </citation>
    <scope>NUCLEOTIDE SEQUENCE</scope>
</reference>
<reference evidence="1" key="2">
    <citation type="journal article" date="2015" name="Fish Shellfish Immunol.">
        <title>Early steps in the European eel (Anguilla anguilla)-Vibrio vulnificus interaction in the gills: Role of the RtxA13 toxin.</title>
        <authorList>
            <person name="Callol A."/>
            <person name="Pajuelo D."/>
            <person name="Ebbesson L."/>
            <person name="Teles M."/>
            <person name="MacKenzie S."/>
            <person name="Amaro C."/>
        </authorList>
    </citation>
    <scope>NUCLEOTIDE SEQUENCE</scope>
</reference>
<name>A0A0E9V201_ANGAN</name>
<accession>A0A0E9V201</accession>
<sequence>MFAPTINSLVRYYHTFKFSHLDAAIVFFSFFQNMNF</sequence>
<organism evidence="1">
    <name type="scientific">Anguilla anguilla</name>
    <name type="common">European freshwater eel</name>
    <name type="synonym">Muraena anguilla</name>
    <dbReference type="NCBI Taxonomy" id="7936"/>
    <lineage>
        <taxon>Eukaryota</taxon>
        <taxon>Metazoa</taxon>
        <taxon>Chordata</taxon>
        <taxon>Craniata</taxon>
        <taxon>Vertebrata</taxon>
        <taxon>Euteleostomi</taxon>
        <taxon>Actinopterygii</taxon>
        <taxon>Neopterygii</taxon>
        <taxon>Teleostei</taxon>
        <taxon>Anguilliformes</taxon>
        <taxon>Anguillidae</taxon>
        <taxon>Anguilla</taxon>
    </lineage>
</organism>
<evidence type="ECO:0000313" key="1">
    <source>
        <dbReference type="EMBL" id="JAH71460.1"/>
    </source>
</evidence>